<protein>
    <submittedName>
        <fullName evidence="1">Uncharacterized protein</fullName>
    </submittedName>
</protein>
<evidence type="ECO:0000313" key="1">
    <source>
        <dbReference type="EMBL" id="KAK3742653.1"/>
    </source>
</evidence>
<dbReference type="EMBL" id="JAWDGP010006345">
    <property type="protein sequence ID" value="KAK3742653.1"/>
    <property type="molecule type" value="Genomic_DNA"/>
</dbReference>
<sequence>MKTLFSKLVRIKLTLYLLGQGYRETGRRDELSISWRPPDFRHQFEETPAWSSPEVTRRSTWLGGCDLDHRITTFGWPKPGSGAGCRLDQSVTVFEPQTASVLPGGAIYGDDLATSAASRLNRLAQPCQVLRVVDDWPIACLFYTQYLSSLLKDQPDRFDDLMDHFSVFNDPGAKKKDVDAQDETYNALTGLWLHRLSIVQGGALEYQENPTLCAPNTTFRKE</sequence>
<proteinExistence type="predicted"/>
<gene>
    <name evidence="1" type="ORF">RRG08_025599</name>
</gene>
<accession>A0AAE0YEL6</accession>
<evidence type="ECO:0000313" key="2">
    <source>
        <dbReference type="Proteomes" id="UP001283361"/>
    </source>
</evidence>
<reference evidence="1" key="1">
    <citation type="journal article" date="2023" name="G3 (Bethesda)">
        <title>A reference genome for the long-term kleptoplast-retaining sea slug Elysia crispata morphotype clarki.</title>
        <authorList>
            <person name="Eastman K.E."/>
            <person name="Pendleton A.L."/>
            <person name="Shaikh M.A."/>
            <person name="Suttiyut T."/>
            <person name="Ogas R."/>
            <person name="Tomko P."/>
            <person name="Gavelis G."/>
            <person name="Widhalm J.R."/>
            <person name="Wisecaver J.H."/>
        </authorList>
    </citation>
    <scope>NUCLEOTIDE SEQUENCE</scope>
    <source>
        <strain evidence="1">ECLA1</strain>
    </source>
</reference>
<keyword evidence="2" id="KW-1185">Reference proteome</keyword>
<dbReference type="Proteomes" id="UP001283361">
    <property type="component" value="Unassembled WGS sequence"/>
</dbReference>
<organism evidence="1 2">
    <name type="scientific">Elysia crispata</name>
    <name type="common">lettuce slug</name>
    <dbReference type="NCBI Taxonomy" id="231223"/>
    <lineage>
        <taxon>Eukaryota</taxon>
        <taxon>Metazoa</taxon>
        <taxon>Spiralia</taxon>
        <taxon>Lophotrochozoa</taxon>
        <taxon>Mollusca</taxon>
        <taxon>Gastropoda</taxon>
        <taxon>Heterobranchia</taxon>
        <taxon>Euthyneura</taxon>
        <taxon>Panpulmonata</taxon>
        <taxon>Sacoglossa</taxon>
        <taxon>Placobranchoidea</taxon>
        <taxon>Plakobranchidae</taxon>
        <taxon>Elysia</taxon>
    </lineage>
</organism>
<comment type="caution">
    <text evidence="1">The sequence shown here is derived from an EMBL/GenBank/DDBJ whole genome shotgun (WGS) entry which is preliminary data.</text>
</comment>
<name>A0AAE0YEL6_9GAST</name>
<dbReference type="AlphaFoldDB" id="A0AAE0YEL6"/>